<dbReference type="GO" id="GO:0055091">
    <property type="term" value="P:phospholipid homeostasis"/>
    <property type="evidence" value="ECO:0007669"/>
    <property type="project" value="TreeGrafter"/>
</dbReference>
<feature type="transmembrane region" description="Helical" evidence="6">
    <location>
        <begin position="151"/>
        <end position="171"/>
    </location>
</feature>
<feature type="transmembrane region" description="Helical" evidence="6">
    <location>
        <begin position="24"/>
        <end position="42"/>
    </location>
</feature>
<dbReference type="InterPro" id="IPR050846">
    <property type="entry name" value="TLCD"/>
</dbReference>
<feature type="transmembrane region" description="Helical" evidence="6">
    <location>
        <begin position="183"/>
        <end position="207"/>
    </location>
</feature>
<dbReference type="OMA" id="NYDHIHF"/>
<evidence type="ECO:0000256" key="4">
    <source>
        <dbReference type="ARBA" id="ARBA00023136"/>
    </source>
</evidence>
<proteinExistence type="predicted"/>
<dbReference type="GO" id="GO:0005886">
    <property type="term" value="C:plasma membrane"/>
    <property type="evidence" value="ECO:0007669"/>
    <property type="project" value="TreeGrafter"/>
</dbReference>
<feature type="transmembrane region" description="Helical" evidence="6">
    <location>
        <begin position="219"/>
        <end position="245"/>
    </location>
</feature>
<evidence type="ECO:0000256" key="3">
    <source>
        <dbReference type="ARBA" id="ARBA00022989"/>
    </source>
</evidence>
<dbReference type="GO" id="GO:0071709">
    <property type="term" value="P:membrane assembly"/>
    <property type="evidence" value="ECO:0007669"/>
    <property type="project" value="TreeGrafter"/>
</dbReference>
<feature type="transmembrane region" description="Helical" evidence="6">
    <location>
        <begin position="124"/>
        <end position="145"/>
    </location>
</feature>
<gene>
    <name evidence="8" type="primary">tlcd2</name>
    <name evidence="8" type="ORF">Tcan_10772</name>
</gene>
<evidence type="ECO:0000313" key="8">
    <source>
        <dbReference type="EMBL" id="KHN75297.1"/>
    </source>
</evidence>
<evidence type="ECO:0000259" key="7">
    <source>
        <dbReference type="PROSITE" id="PS50922"/>
    </source>
</evidence>
<keyword evidence="2 5" id="KW-0812">Transmembrane</keyword>
<organism evidence="8 9">
    <name type="scientific">Toxocara canis</name>
    <name type="common">Canine roundworm</name>
    <dbReference type="NCBI Taxonomy" id="6265"/>
    <lineage>
        <taxon>Eukaryota</taxon>
        <taxon>Metazoa</taxon>
        <taxon>Ecdysozoa</taxon>
        <taxon>Nematoda</taxon>
        <taxon>Chromadorea</taxon>
        <taxon>Rhabditida</taxon>
        <taxon>Spirurina</taxon>
        <taxon>Ascaridomorpha</taxon>
        <taxon>Ascaridoidea</taxon>
        <taxon>Toxocaridae</taxon>
        <taxon>Toxocara</taxon>
    </lineage>
</organism>
<dbReference type="Proteomes" id="UP000031036">
    <property type="component" value="Unassembled WGS sequence"/>
</dbReference>
<evidence type="ECO:0000256" key="2">
    <source>
        <dbReference type="ARBA" id="ARBA00022692"/>
    </source>
</evidence>
<dbReference type="AlphaFoldDB" id="A0A0B2V1H3"/>
<comment type="subcellular location">
    <subcellularLocation>
        <location evidence="1">Membrane</location>
        <topology evidence="1">Multi-pass membrane protein</topology>
    </subcellularLocation>
</comment>
<evidence type="ECO:0000256" key="5">
    <source>
        <dbReference type="PROSITE-ProRule" id="PRU00205"/>
    </source>
</evidence>
<dbReference type="Pfam" id="PF03798">
    <property type="entry name" value="TRAM_LAG1_CLN8"/>
    <property type="match status" value="1"/>
</dbReference>
<dbReference type="PANTHER" id="PTHR13439">
    <property type="entry name" value="CT120 PROTEIN"/>
    <property type="match status" value="1"/>
</dbReference>
<dbReference type="OrthoDB" id="10266980at2759"/>
<name>A0A0B2V1H3_TOXCA</name>
<protein>
    <submittedName>
        <fullName evidence="8">TLC domain-containing protein 2</fullName>
    </submittedName>
</protein>
<feature type="domain" description="TLC" evidence="7">
    <location>
        <begin position="53"/>
        <end position="244"/>
    </location>
</feature>
<feature type="transmembrane region" description="Helical" evidence="6">
    <location>
        <begin position="63"/>
        <end position="85"/>
    </location>
</feature>
<dbReference type="InterPro" id="IPR006634">
    <property type="entry name" value="TLC-dom"/>
</dbReference>
<sequence>MLEAGYVGAEWRMPPIRRLFEPSFFAPIIGYFFLFEGIAYCIRSSIWSSHPPFERYRLRNLSVSLVHSAITGGCALAFMLLNPGVMFHDTMHWYEAWAAQLPLLSMGYFCHDAVDILNNERSKYAFEILLHHVVIFSIFSVGMISHKFLPYAYWALLVEVSSVFIHMRTILEISMLHAAHGFLYRMIRILSLVTIVVFRFGVLLWMLHYIIVNRRHFHAFYMCAGILADVFFLVLSLTMFFRMLAQDGFFGERARRKASIQRQMQTKELHKC</sequence>
<dbReference type="PANTHER" id="PTHR13439:SF4">
    <property type="entry name" value="TLC DOMAIN-CONTAINING PROTEIN"/>
    <property type="match status" value="1"/>
</dbReference>
<dbReference type="SMART" id="SM00724">
    <property type="entry name" value="TLC"/>
    <property type="match status" value="1"/>
</dbReference>
<evidence type="ECO:0000256" key="6">
    <source>
        <dbReference type="SAM" id="Phobius"/>
    </source>
</evidence>
<dbReference type="PROSITE" id="PS50922">
    <property type="entry name" value="TLC"/>
    <property type="match status" value="1"/>
</dbReference>
<dbReference type="EMBL" id="JPKZ01002763">
    <property type="protein sequence ID" value="KHN75297.1"/>
    <property type="molecule type" value="Genomic_DNA"/>
</dbReference>
<accession>A0A0B2V1H3</accession>
<dbReference type="GO" id="GO:0007009">
    <property type="term" value="P:plasma membrane organization"/>
    <property type="evidence" value="ECO:0007669"/>
    <property type="project" value="TreeGrafter"/>
</dbReference>
<keyword evidence="9" id="KW-1185">Reference proteome</keyword>
<dbReference type="GO" id="GO:0097035">
    <property type="term" value="P:regulation of membrane lipid distribution"/>
    <property type="evidence" value="ECO:0007669"/>
    <property type="project" value="TreeGrafter"/>
</dbReference>
<reference evidence="8 9" key="1">
    <citation type="submission" date="2014-11" db="EMBL/GenBank/DDBJ databases">
        <title>Genetic blueprint of the zoonotic pathogen Toxocara canis.</title>
        <authorList>
            <person name="Zhu X.-Q."/>
            <person name="Korhonen P.K."/>
            <person name="Cai H."/>
            <person name="Young N.D."/>
            <person name="Nejsum P."/>
            <person name="von Samson-Himmelstjerna G."/>
            <person name="Boag P.R."/>
            <person name="Tan P."/>
            <person name="Li Q."/>
            <person name="Min J."/>
            <person name="Yang Y."/>
            <person name="Wang X."/>
            <person name="Fang X."/>
            <person name="Hall R.S."/>
            <person name="Hofmann A."/>
            <person name="Sternberg P.W."/>
            <person name="Jex A.R."/>
            <person name="Gasser R.B."/>
        </authorList>
    </citation>
    <scope>NUCLEOTIDE SEQUENCE [LARGE SCALE GENOMIC DNA]</scope>
    <source>
        <strain evidence="8">PN_DK_2014</strain>
    </source>
</reference>
<evidence type="ECO:0000313" key="9">
    <source>
        <dbReference type="Proteomes" id="UP000031036"/>
    </source>
</evidence>
<comment type="caution">
    <text evidence="8">The sequence shown here is derived from an EMBL/GenBank/DDBJ whole genome shotgun (WGS) entry which is preliminary data.</text>
</comment>
<evidence type="ECO:0000256" key="1">
    <source>
        <dbReference type="ARBA" id="ARBA00004141"/>
    </source>
</evidence>
<keyword evidence="4 5" id="KW-0472">Membrane</keyword>
<keyword evidence="3 6" id="KW-1133">Transmembrane helix</keyword>